<dbReference type="InterPro" id="IPR018247">
    <property type="entry name" value="EF_Hand_1_Ca_BS"/>
</dbReference>
<name>A0A8J1UAT1_OWEFU</name>
<proteinExistence type="predicted"/>
<protein>
    <submittedName>
        <fullName evidence="1">Uncharacterized protein</fullName>
    </submittedName>
</protein>
<dbReference type="Pfam" id="PF13202">
    <property type="entry name" value="EF-hand_5"/>
    <property type="match status" value="2"/>
</dbReference>
<organism evidence="1 2">
    <name type="scientific">Owenia fusiformis</name>
    <name type="common">Polychaete worm</name>
    <dbReference type="NCBI Taxonomy" id="6347"/>
    <lineage>
        <taxon>Eukaryota</taxon>
        <taxon>Metazoa</taxon>
        <taxon>Spiralia</taxon>
        <taxon>Lophotrochozoa</taxon>
        <taxon>Annelida</taxon>
        <taxon>Polychaeta</taxon>
        <taxon>Sedentaria</taxon>
        <taxon>Canalipalpata</taxon>
        <taxon>Sabellida</taxon>
        <taxon>Oweniida</taxon>
        <taxon>Oweniidae</taxon>
        <taxon>Owenia</taxon>
    </lineage>
</organism>
<dbReference type="EMBL" id="CAIIXF020000001">
    <property type="protein sequence ID" value="CAH1772938.1"/>
    <property type="molecule type" value="Genomic_DNA"/>
</dbReference>
<dbReference type="Gene3D" id="1.10.238.10">
    <property type="entry name" value="EF-hand"/>
    <property type="match status" value="2"/>
</dbReference>
<keyword evidence="2" id="KW-1185">Reference proteome</keyword>
<evidence type="ECO:0000313" key="2">
    <source>
        <dbReference type="Proteomes" id="UP000749559"/>
    </source>
</evidence>
<dbReference type="PROSITE" id="PS00018">
    <property type="entry name" value="EF_HAND_1"/>
    <property type="match status" value="2"/>
</dbReference>
<accession>A0A8J1UAT1</accession>
<reference evidence="1" key="1">
    <citation type="submission" date="2022-03" db="EMBL/GenBank/DDBJ databases">
        <authorList>
            <person name="Martin C."/>
        </authorList>
    </citation>
    <scope>NUCLEOTIDE SEQUENCE</scope>
</reference>
<sequence length="255" mass="29543">MWTIVILAIVVGCNGQTQPDPDLAETWFFFVDLNADNIAEPHELESFYFRYDANRDGFITVDEFVNHTLNWPDDFNVSKAEGPAYFKLQDMDGNNQIDPDDVVLWLEDVNQDDGDDVIGFEFKWGARRIFRAVRLTMILIQYDTDGMDSLSTAEFDAFFNDLDTNNDTQVDLSEFTTFWTNWQGGDADDAALIHRKMDWNEDGVWDQANDVTNGLYGRIDKDPEDTILQLHEWLWIDHFVNYDVRCDVPLSNIIP</sequence>
<dbReference type="InterPro" id="IPR011992">
    <property type="entry name" value="EF-hand-dom_pair"/>
</dbReference>
<dbReference type="Proteomes" id="UP000749559">
    <property type="component" value="Unassembled WGS sequence"/>
</dbReference>
<dbReference type="SUPFAM" id="SSF47473">
    <property type="entry name" value="EF-hand"/>
    <property type="match status" value="1"/>
</dbReference>
<comment type="caution">
    <text evidence="1">The sequence shown here is derived from an EMBL/GenBank/DDBJ whole genome shotgun (WGS) entry which is preliminary data.</text>
</comment>
<dbReference type="PROSITE" id="PS50222">
    <property type="entry name" value="EF_HAND_2"/>
    <property type="match status" value="3"/>
</dbReference>
<dbReference type="InterPro" id="IPR002048">
    <property type="entry name" value="EF_hand_dom"/>
</dbReference>
<evidence type="ECO:0000313" key="1">
    <source>
        <dbReference type="EMBL" id="CAH1772938.1"/>
    </source>
</evidence>
<dbReference type="GO" id="GO:0005509">
    <property type="term" value="F:calcium ion binding"/>
    <property type="evidence" value="ECO:0007669"/>
    <property type="project" value="InterPro"/>
</dbReference>
<dbReference type="AlphaFoldDB" id="A0A8J1UAT1"/>
<gene>
    <name evidence="1" type="ORF">OFUS_LOCUS608</name>
</gene>